<accession>A0A6I4VMZ1</accession>
<dbReference type="GO" id="GO:0003677">
    <property type="term" value="F:DNA binding"/>
    <property type="evidence" value="ECO:0007669"/>
    <property type="project" value="UniProtKB-UniRule"/>
</dbReference>
<keyword evidence="3 5" id="KW-0238">DNA-binding</keyword>
<keyword evidence="2" id="KW-0229">DNA integration</keyword>
<feature type="domain" description="Core-binding (CB)" evidence="7">
    <location>
        <begin position="1"/>
        <end position="81"/>
    </location>
</feature>
<sequence length="288" mass="33156">MLCLFKQHLISNEKSPNTISSYLSSVKAFIGWFQDRFQKVPKQLFVENVADYKVFLQQRGVAPSTFNSHMAGLRSWNEYLIQTGKQDRFVIQKEDWKKVQHGYASPAVHSEADVQRFIQTVLESKNKRDYALVNLLAYTGLQISEALSLVIQDLYLESQELLVRDGKGNKSRTVFLSDKVVRLLRDYLKQERSKYRLAEVSPYVFLSNRSQQLSRITVFKSFSKYSKLADMELTISPHDLRHFFCSNALEKGLNVHEVASIAGHSNIHTTLLYTNPSRKAMLAKLNLL</sequence>
<feature type="domain" description="Tyr recombinase" evidence="6">
    <location>
        <begin position="104"/>
        <end position="287"/>
    </location>
</feature>
<dbReference type="PROSITE" id="PS51900">
    <property type="entry name" value="CB"/>
    <property type="match status" value="1"/>
</dbReference>
<proteinExistence type="inferred from homology"/>
<dbReference type="SUPFAM" id="SSF56349">
    <property type="entry name" value="DNA breaking-rejoining enzymes"/>
    <property type="match status" value="1"/>
</dbReference>
<dbReference type="Pfam" id="PF02899">
    <property type="entry name" value="Phage_int_SAM_1"/>
    <property type="match status" value="1"/>
</dbReference>
<organism evidence="8 9">
    <name type="scientific">Shimazuella alba</name>
    <dbReference type="NCBI Taxonomy" id="2690964"/>
    <lineage>
        <taxon>Bacteria</taxon>
        <taxon>Bacillati</taxon>
        <taxon>Bacillota</taxon>
        <taxon>Bacilli</taxon>
        <taxon>Bacillales</taxon>
        <taxon>Thermoactinomycetaceae</taxon>
        <taxon>Shimazuella</taxon>
    </lineage>
</organism>
<gene>
    <name evidence="8" type="ORF">GSM42_01320</name>
</gene>
<dbReference type="InterPro" id="IPR044068">
    <property type="entry name" value="CB"/>
</dbReference>
<name>A0A6I4VMZ1_9BACL</name>
<dbReference type="InterPro" id="IPR004107">
    <property type="entry name" value="Integrase_SAM-like_N"/>
</dbReference>
<comment type="similarity">
    <text evidence="1">Belongs to the 'phage' integrase family.</text>
</comment>
<evidence type="ECO:0000259" key="6">
    <source>
        <dbReference type="PROSITE" id="PS51898"/>
    </source>
</evidence>
<evidence type="ECO:0000313" key="8">
    <source>
        <dbReference type="EMBL" id="MXQ52413.1"/>
    </source>
</evidence>
<evidence type="ECO:0000256" key="1">
    <source>
        <dbReference type="ARBA" id="ARBA00008857"/>
    </source>
</evidence>
<dbReference type="GO" id="GO:0006310">
    <property type="term" value="P:DNA recombination"/>
    <property type="evidence" value="ECO:0007669"/>
    <property type="project" value="UniProtKB-KW"/>
</dbReference>
<evidence type="ECO:0000259" key="7">
    <source>
        <dbReference type="PROSITE" id="PS51900"/>
    </source>
</evidence>
<comment type="caution">
    <text evidence="8">The sequence shown here is derived from an EMBL/GenBank/DDBJ whole genome shotgun (WGS) entry which is preliminary data.</text>
</comment>
<protein>
    <submittedName>
        <fullName evidence="8">Tyrosine-type recombinase/integrase</fullName>
    </submittedName>
</protein>
<keyword evidence="4" id="KW-0233">DNA recombination</keyword>
<dbReference type="InterPro" id="IPR010998">
    <property type="entry name" value="Integrase_recombinase_N"/>
</dbReference>
<dbReference type="InterPro" id="IPR013762">
    <property type="entry name" value="Integrase-like_cat_sf"/>
</dbReference>
<dbReference type="AlphaFoldDB" id="A0A6I4VMZ1"/>
<dbReference type="InterPro" id="IPR050090">
    <property type="entry name" value="Tyrosine_recombinase_XerCD"/>
</dbReference>
<evidence type="ECO:0000256" key="3">
    <source>
        <dbReference type="ARBA" id="ARBA00023125"/>
    </source>
</evidence>
<reference evidence="8 9" key="1">
    <citation type="submission" date="2019-12" db="EMBL/GenBank/DDBJ databases">
        <title>Whole-genome analyses of novel actinobacteria.</title>
        <authorList>
            <person name="Sahin N."/>
            <person name="Saygin H."/>
        </authorList>
    </citation>
    <scope>NUCLEOTIDE SEQUENCE [LARGE SCALE GENOMIC DNA]</scope>
    <source>
        <strain evidence="8 9">KC615</strain>
    </source>
</reference>
<dbReference type="InterPro" id="IPR002104">
    <property type="entry name" value="Integrase_catalytic"/>
</dbReference>
<dbReference type="InterPro" id="IPR011010">
    <property type="entry name" value="DNA_brk_join_enz"/>
</dbReference>
<dbReference type="Gene3D" id="1.10.150.130">
    <property type="match status" value="1"/>
</dbReference>
<keyword evidence="9" id="KW-1185">Reference proteome</keyword>
<evidence type="ECO:0000256" key="5">
    <source>
        <dbReference type="PROSITE-ProRule" id="PRU01248"/>
    </source>
</evidence>
<dbReference type="GO" id="GO:0015074">
    <property type="term" value="P:DNA integration"/>
    <property type="evidence" value="ECO:0007669"/>
    <property type="project" value="UniProtKB-KW"/>
</dbReference>
<dbReference type="CDD" id="cd00397">
    <property type="entry name" value="DNA_BRE_C"/>
    <property type="match status" value="1"/>
</dbReference>
<dbReference type="EMBL" id="WUUL01000001">
    <property type="protein sequence ID" value="MXQ52413.1"/>
    <property type="molecule type" value="Genomic_DNA"/>
</dbReference>
<dbReference type="Proteomes" id="UP000430692">
    <property type="component" value="Unassembled WGS sequence"/>
</dbReference>
<evidence type="ECO:0000256" key="2">
    <source>
        <dbReference type="ARBA" id="ARBA00022908"/>
    </source>
</evidence>
<dbReference type="Gene3D" id="1.10.443.10">
    <property type="entry name" value="Intergrase catalytic core"/>
    <property type="match status" value="1"/>
</dbReference>
<evidence type="ECO:0000256" key="4">
    <source>
        <dbReference type="ARBA" id="ARBA00023172"/>
    </source>
</evidence>
<dbReference type="PROSITE" id="PS51898">
    <property type="entry name" value="TYR_RECOMBINASE"/>
    <property type="match status" value="1"/>
</dbReference>
<dbReference type="PANTHER" id="PTHR30349">
    <property type="entry name" value="PHAGE INTEGRASE-RELATED"/>
    <property type="match status" value="1"/>
</dbReference>
<evidence type="ECO:0000313" key="9">
    <source>
        <dbReference type="Proteomes" id="UP000430692"/>
    </source>
</evidence>
<dbReference type="PANTHER" id="PTHR30349:SF41">
    <property type="entry name" value="INTEGRASE_RECOMBINASE PROTEIN MJ0367-RELATED"/>
    <property type="match status" value="1"/>
</dbReference>
<dbReference type="Pfam" id="PF00589">
    <property type="entry name" value="Phage_integrase"/>
    <property type="match status" value="1"/>
</dbReference>